<dbReference type="Gene3D" id="1.10.8.1020">
    <property type="entry name" value="RecQ-mediated genome instability protein 1, N-terminal domain"/>
    <property type="match status" value="1"/>
</dbReference>
<dbReference type="InterPro" id="IPR013894">
    <property type="entry name" value="RMI1_OB"/>
</dbReference>
<feature type="domain" description="RecQ-mediated genome instability protein 1 C-terminal OB-fold" evidence="9">
    <location>
        <begin position="730"/>
        <end position="868"/>
    </location>
</feature>
<feature type="compositionally biased region" description="Polar residues" evidence="7">
    <location>
        <begin position="411"/>
        <end position="428"/>
    </location>
</feature>
<dbReference type="SMART" id="SM01161">
    <property type="entry name" value="DUF1767"/>
    <property type="match status" value="1"/>
</dbReference>
<comment type="subcellular location">
    <subcellularLocation>
        <location evidence="1">Nucleus</location>
    </subcellularLocation>
</comment>
<dbReference type="Proteomes" id="UP000050795">
    <property type="component" value="Unassembled WGS sequence"/>
</dbReference>
<comment type="function">
    <text evidence="6">Essential component of the RMI complex, a complex that plays an important role in the processing of homologous recombination intermediates to limit DNA crossover formation in cells. Promotes TOP3A binding to double Holliday junctions (DHJ) and hence stimulates TOP3A-mediated dissolution. Required for BLM phosphorylation during mitosis. Within the BLM complex, required for BLM and TOP3A stability.</text>
</comment>
<keyword evidence="5" id="KW-0539">Nucleus</keyword>
<dbReference type="Pfam" id="PF16099">
    <property type="entry name" value="RMI1_C"/>
    <property type="match status" value="1"/>
</dbReference>
<evidence type="ECO:0000313" key="12">
    <source>
        <dbReference type="WBParaSite" id="TREG1_31600.1"/>
    </source>
</evidence>
<evidence type="ECO:0000256" key="1">
    <source>
        <dbReference type="ARBA" id="ARBA00004123"/>
    </source>
</evidence>
<evidence type="ECO:0000259" key="8">
    <source>
        <dbReference type="Pfam" id="PF08585"/>
    </source>
</evidence>
<feature type="region of interest" description="Disordered" evidence="7">
    <location>
        <begin position="411"/>
        <end position="476"/>
    </location>
</feature>
<accession>A0AA85JP07</accession>
<dbReference type="GO" id="GO:0000724">
    <property type="term" value="P:double-strand break repair via homologous recombination"/>
    <property type="evidence" value="ECO:0007669"/>
    <property type="project" value="TreeGrafter"/>
</dbReference>
<feature type="domain" description="RecQ mediated genome instability protein 1 OB-fold" evidence="8">
    <location>
        <begin position="110"/>
        <end position="285"/>
    </location>
</feature>
<evidence type="ECO:0000259" key="9">
    <source>
        <dbReference type="Pfam" id="PF16099"/>
    </source>
</evidence>
<dbReference type="GO" id="GO:0006260">
    <property type="term" value="P:DNA replication"/>
    <property type="evidence" value="ECO:0007669"/>
    <property type="project" value="UniProtKB-KW"/>
</dbReference>
<feature type="region of interest" description="Disordered" evidence="7">
    <location>
        <begin position="92"/>
        <end position="111"/>
    </location>
</feature>
<dbReference type="InterPro" id="IPR042470">
    <property type="entry name" value="RMI1_N_C_sf"/>
</dbReference>
<evidence type="ECO:0000256" key="7">
    <source>
        <dbReference type="SAM" id="MobiDB-lite"/>
    </source>
</evidence>
<dbReference type="GO" id="GO:0000712">
    <property type="term" value="P:resolution of meiotic recombination intermediates"/>
    <property type="evidence" value="ECO:0007669"/>
    <property type="project" value="TreeGrafter"/>
</dbReference>
<feature type="compositionally biased region" description="Acidic residues" evidence="7">
    <location>
        <begin position="467"/>
        <end position="476"/>
    </location>
</feature>
<evidence type="ECO:0000256" key="5">
    <source>
        <dbReference type="ARBA" id="ARBA00023242"/>
    </source>
</evidence>
<evidence type="ECO:0000256" key="3">
    <source>
        <dbReference type="ARBA" id="ARBA00018987"/>
    </source>
</evidence>
<dbReference type="PANTHER" id="PTHR14790:SF15">
    <property type="entry name" value="RECQ-MEDIATED GENOME INSTABILITY PROTEIN 1"/>
    <property type="match status" value="1"/>
</dbReference>
<evidence type="ECO:0000313" key="11">
    <source>
        <dbReference type="Proteomes" id="UP000050795"/>
    </source>
</evidence>
<feature type="region of interest" description="Disordered" evidence="7">
    <location>
        <begin position="586"/>
        <end position="610"/>
    </location>
</feature>
<dbReference type="GO" id="GO:0031422">
    <property type="term" value="C:RecQ family helicase-topoisomerase III complex"/>
    <property type="evidence" value="ECO:0007669"/>
    <property type="project" value="TreeGrafter"/>
</dbReference>
<dbReference type="AlphaFoldDB" id="A0AA85JP07"/>
<feature type="domain" description="RMI1 N-terminal" evidence="10">
    <location>
        <begin position="26"/>
        <end position="78"/>
    </location>
</feature>
<dbReference type="InterPro" id="IPR044881">
    <property type="entry name" value="RMI1_N_N_sf"/>
</dbReference>
<dbReference type="WBParaSite" id="TREG1_31600.1">
    <property type="protein sequence ID" value="TREG1_31600.1"/>
    <property type="gene ID" value="TREG1_31600"/>
</dbReference>
<keyword evidence="11" id="KW-1185">Reference proteome</keyword>
<dbReference type="Gene3D" id="2.40.50.770">
    <property type="entry name" value="RecQ-mediated genome instability protein Rmi1, C-terminal domain"/>
    <property type="match status" value="1"/>
</dbReference>
<feature type="region of interest" description="Disordered" evidence="7">
    <location>
        <begin position="623"/>
        <end position="646"/>
    </location>
</feature>
<reference evidence="11" key="1">
    <citation type="submission" date="2022-06" db="EMBL/GenBank/DDBJ databases">
        <authorList>
            <person name="Berger JAMES D."/>
            <person name="Berger JAMES D."/>
        </authorList>
    </citation>
    <scope>NUCLEOTIDE SEQUENCE [LARGE SCALE GENOMIC DNA]</scope>
</reference>
<name>A0AA85JP07_TRIRE</name>
<feature type="compositionally biased region" description="Low complexity" evidence="7">
    <location>
        <begin position="441"/>
        <end position="458"/>
    </location>
</feature>
<dbReference type="PANTHER" id="PTHR14790">
    <property type="entry name" value="RECQ-MEDIATED GENOME INSTABILITY PROTEIN 1 RMI1"/>
    <property type="match status" value="1"/>
</dbReference>
<dbReference type="Pfam" id="PF08585">
    <property type="entry name" value="RMI1_N_C"/>
    <property type="match status" value="1"/>
</dbReference>
<dbReference type="Pfam" id="PF21000">
    <property type="entry name" value="RMI1_N_N"/>
    <property type="match status" value="1"/>
</dbReference>
<evidence type="ECO:0000256" key="4">
    <source>
        <dbReference type="ARBA" id="ARBA00022705"/>
    </source>
</evidence>
<evidence type="ECO:0000256" key="6">
    <source>
        <dbReference type="ARBA" id="ARBA00024977"/>
    </source>
</evidence>
<dbReference type="GO" id="GO:0016604">
    <property type="term" value="C:nuclear body"/>
    <property type="evidence" value="ECO:0007669"/>
    <property type="project" value="TreeGrafter"/>
</dbReference>
<evidence type="ECO:0000256" key="2">
    <source>
        <dbReference type="ARBA" id="ARBA00006395"/>
    </source>
</evidence>
<dbReference type="InterPro" id="IPR049363">
    <property type="entry name" value="RMI1_N"/>
</dbReference>
<protein>
    <recommendedName>
        <fullName evidence="3">RecQ-mediated genome instability protein 1</fullName>
    </recommendedName>
</protein>
<dbReference type="InterPro" id="IPR032199">
    <property type="entry name" value="RMI1_C"/>
</dbReference>
<keyword evidence="4" id="KW-0235">DNA replication</keyword>
<dbReference type="GO" id="GO:0000166">
    <property type="term" value="F:nucleotide binding"/>
    <property type="evidence" value="ECO:0007669"/>
    <property type="project" value="InterPro"/>
</dbReference>
<proteinExistence type="inferred from homology"/>
<evidence type="ECO:0000259" key="10">
    <source>
        <dbReference type="Pfam" id="PF21000"/>
    </source>
</evidence>
<reference evidence="12" key="2">
    <citation type="submission" date="2023-11" db="UniProtKB">
        <authorList>
            <consortium name="WormBaseParasite"/>
        </authorList>
    </citation>
    <scope>IDENTIFICATION</scope>
</reference>
<organism evidence="11 12">
    <name type="scientific">Trichobilharzia regenti</name>
    <name type="common">Nasal bird schistosome</name>
    <dbReference type="NCBI Taxonomy" id="157069"/>
    <lineage>
        <taxon>Eukaryota</taxon>
        <taxon>Metazoa</taxon>
        <taxon>Spiralia</taxon>
        <taxon>Lophotrochozoa</taxon>
        <taxon>Platyhelminthes</taxon>
        <taxon>Trematoda</taxon>
        <taxon>Digenea</taxon>
        <taxon>Strigeidida</taxon>
        <taxon>Schistosomatoidea</taxon>
        <taxon>Schistosomatidae</taxon>
        <taxon>Trichobilharzia</taxon>
    </lineage>
</organism>
<comment type="similarity">
    <text evidence="2">Belongs to the RMI1 family.</text>
</comment>
<sequence>MVSMTTGSFISAANINTGVNQLSIWLTSQAINVPAGWIDACVAWLAEEHGGIDACGHLTKSDWCQLIYEQWLHSDLKQLACPVLPSTVPTGNNNRSDYLRSSNSSSNTNDTGSHALKLDGELCLQVVNLFNIGESFYGQLRRYEGNLSVNLPPLEVDGDENPDGNATQMTQAVSQYLNQSTTQTNNTRQSTVASCVTLILTDGVHEIKAIEFGSRSSLGSRSSALSFNELSQKFRPGVKIRLRGPLLLRNNVLLVPPGAIQSLSSRQLEVLGGEVDELLEKYEENTMNELGKLLANKLNIPLNEGSSLPSWFPRITPQVHDPIDGSLSTQDLNINDQPNHMSNIQRTHQDPNSITTTTTINNNNTVQNRDPLSSNRFASTVVMPNSPELWDDETFDDAILSHAAQSLEKQLNNSRSGIPTSRCQSIPSYNDPLRLPNFMAEQLQTQSSQSEMSSNEDSLCTKRIGDDLDEDGDDDHDPFLDDQVDPDILASALADIDDHKPVKDPIVQQPIVNVVKSFHSAIKVSPTPLPTVATASSSFSSSSSSSLSLTANSFTSNQPLKVQSESKQTLKQTLLNLYTRNEVLTKRGDMDAPSSFSSSSSSLPKIQLAKPSPVESAKLAIIKPNTDIDDSEDLLPPAPKRKPIELKQNTSSVNVVSASKSNLKDIILRPTVSSSGLSTMLKTDEEKWKTLSSKNNNDNNNKSSNDVSYKTQTAICQPITISSQTDYRFQPFCYIQDMYHDLLQNNVNNGNLNRISSVYRIRGLLISLLSSLEHHHGTKWTLAVRITDGSAIVDLDVSSELLTEWIGLSPQESESLRQMSRLDPNSSSSFTVQEAQKHRQRLRTALTNFQGFLSHLGGLFTITAQQSSTSDDSNKATTLSDTVDKNCSTSVRQSSDDNNTTADKAVRPLLIGYSELDHCWLRELQNRVYTCYSDKKFIQKLKNVFH</sequence>